<gene>
    <name evidence="2" type="ORF">DIW82_01235</name>
</gene>
<accession>A0A3D4SY54</accession>
<protein>
    <submittedName>
        <fullName evidence="2">Uncharacterized protein</fullName>
    </submittedName>
</protein>
<dbReference type="InterPro" id="IPR045596">
    <property type="entry name" value="DUF6459"/>
</dbReference>
<comment type="caution">
    <text evidence="2">The sequence shown here is derived from an EMBL/GenBank/DDBJ whole genome shotgun (WGS) entry which is preliminary data.</text>
</comment>
<dbReference type="Pfam" id="PF20060">
    <property type="entry name" value="DUF6459"/>
    <property type="match status" value="1"/>
</dbReference>
<dbReference type="STRING" id="863239.GCA_000213935_02041"/>
<name>A0A3D4SY54_9CORY</name>
<dbReference type="EMBL" id="DQID01000029">
    <property type="protein sequence ID" value="HCT13440.1"/>
    <property type="molecule type" value="Genomic_DNA"/>
</dbReference>
<sequence length="144" mass="15856">MYLMRPVGLPHPPRPQATPVAGPDLLGPAADDPAARETLRNQVARLLTAWLEAFDGRRPVAALRNGPFTVGTVEQLQRQIRADHRGTLPRPGTPSRLLRVHLPPAHRGRPAFMGSVLIHDRVRALVGCLGRHGPHWLIDELTLL</sequence>
<feature type="compositionally biased region" description="Low complexity" evidence="1">
    <location>
        <begin position="21"/>
        <end position="32"/>
    </location>
</feature>
<dbReference type="Proteomes" id="UP000261739">
    <property type="component" value="Unassembled WGS sequence"/>
</dbReference>
<dbReference type="AlphaFoldDB" id="A0A3D4SY54"/>
<organism evidence="2 3">
    <name type="scientific">Corynebacterium nuruki</name>
    <dbReference type="NCBI Taxonomy" id="1032851"/>
    <lineage>
        <taxon>Bacteria</taxon>
        <taxon>Bacillati</taxon>
        <taxon>Actinomycetota</taxon>
        <taxon>Actinomycetes</taxon>
        <taxon>Mycobacteriales</taxon>
        <taxon>Corynebacteriaceae</taxon>
        <taxon>Corynebacterium</taxon>
    </lineage>
</organism>
<reference evidence="2 3" key="1">
    <citation type="journal article" date="2018" name="Nat. Biotechnol.">
        <title>A standardized bacterial taxonomy based on genome phylogeny substantially revises the tree of life.</title>
        <authorList>
            <person name="Parks D.H."/>
            <person name="Chuvochina M."/>
            <person name="Waite D.W."/>
            <person name="Rinke C."/>
            <person name="Skarshewski A."/>
            <person name="Chaumeil P.A."/>
            <person name="Hugenholtz P."/>
        </authorList>
    </citation>
    <scope>NUCLEOTIDE SEQUENCE [LARGE SCALE GENOMIC DNA]</scope>
    <source>
        <strain evidence="2">UBA11247</strain>
    </source>
</reference>
<evidence type="ECO:0000313" key="2">
    <source>
        <dbReference type="EMBL" id="HCT13440.1"/>
    </source>
</evidence>
<feature type="region of interest" description="Disordered" evidence="1">
    <location>
        <begin position="1"/>
        <end position="32"/>
    </location>
</feature>
<evidence type="ECO:0000256" key="1">
    <source>
        <dbReference type="SAM" id="MobiDB-lite"/>
    </source>
</evidence>
<evidence type="ECO:0000313" key="3">
    <source>
        <dbReference type="Proteomes" id="UP000261739"/>
    </source>
</evidence>
<proteinExistence type="predicted"/>